<feature type="domain" description="Integral membrane bound transporter" evidence="10">
    <location>
        <begin position="870"/>
        <end position="995"/>
    </location>
</feature>
<dbReference type="InterPro" id="IPR049453">
    <property type="entry name" value="Memb_transporter_dom"/>
</dbReference>
<feature type="compositionally biased region" description="Low complexity" evidence="7">
    <location>
        <begin position="757"/>
        <end position="772"/>
    </location>
</feature>
<feature type="transmembrane region" description="Helical" evidence="8">
    <location>
        <begin position="541"/>
        <end position="559"/>
    </location>
</feature>
<feature type="transmembrane region" description="Helical" evidence="8">
    <location>
        <begin position="566"/>
        <end position="582"/>
    </location>
</feature>
<accession>A0A2U1TCT6</accession>
<protein>
    <submittedName>
        <fullName evidence="11">Uncharacterized protein</fullName>
    </submittedName>
</protein>
<feature type="region of interest" description="Disordered" evidence="7">
    <location>
        <begin position="743"/>
        <end position="772"/>
    </location>
</feature>
<dbReference type="Proteomes" id="UP000244962">
    <property type="component" value="Unassembled WGS sequence"/>
</dbReference>
<evidence type="ECO:0000313" key="11">
    <source>
        <dbReference type="EMBL" id="PWC06686.1"/>
    </source>
</evidence>
<dbReference type="InterPro" id="IPR013099">
    <property type="entry name" value="K_chnl_dom"/>
</dbReference>
<dbReference type="PANTHER" id="PTHR30509">
    <property type="entry name" value="P-HYDROXYBENZOIC ACID EFFLUX PUMP SUBUNIT-RELATED"/>
    <property type="match status" value="1"/>
</dbReference>
<feature type="transmembrane region" description="Helical" evidence="8">
    <location>
        <begin position="36"/>
        <end position="55"/>
    </location>
</feature>
<feature type="transmembrane region" description="Helical" evidence="8">
    <location>
        <begin position="167"/>
        <end position="191"/>
    </location>
</feature>
<keyword evidence="4 8" id="KW-1133">Transmembrane helix</keyword>
<feature type="transmembrane region" description="Helical" evidence="8">
    <location>
        <begin position="93"/>
        <end position="120"/>
    </location>
</feature>
<comment type="subcellular location">
    <subcellularLocation>
        <location evidence="1">Cell membrane</location>
        <topology evidence="1">Multi-pass membrane protein</topology>
    </subcellularLocation>
</comment>
<feature type="transmembrane region" description="Helical" evidence="8">
    <location>
        <begin position="909"/>
        <end position="926"/>
    </location>
</feature>
<feature type="transmembrane region" description="Helical" evidence="8">
    <location>
        <begin position="954"/>
        <end position="970"/>
    </location>
</feature>
<evidence type="ECO:0000256" key="8">
    <source>
        <dbReference type="SAM" id="Phobius"/>
    </source>
</evidence>
<dbReference type="EMBL" id="QEFB01000011">
    <property type="protein sequence ID" value="PWC06686.1"/>
    <property type="molecule type" value="Genomic_DNA"/>
</dbReference>
<feature type="transmembrane region" description="Helical" evidence="8">
    <location>
        <begin position="588"/>
        <end position="607"/>
    </location>
</feature>
<evidence type="ECO:0000256" key="6">
    <source>
        <dbReference type="ARBA" id="ARBA00043993"/>
    </source>
</evidence>
<comment type="caution">
    <text evidence="11">The sequence shown here is derived from an EMBL/GenBank/DDBJ whole genome shotgun (WGS) entry which is preliminary data.</text>
</comment>
<feature type="transmembrane region" description="Helical" evidence="8">
    <location>
        <begin position="982"/>
        <end position="1000"/>
    </location>
</feature>
<evidence type="ECO:0000259" key="9">
    <source>
        <dbReference type="Pfam" id="PF07885"/>
    </source>
</evidence>
<keyword evidence="3 8" id="KW-0812">Transmembrane</keyword>
<feature type="domain" description="Potassium channel" evidence="9">
    <location>
        <begin position="136"/>
        <end position="187"/>
    </location>
</feature>
<feature type="transmembrane region" description="Helical" evidence="8">
    <location>
        <begin position="516"/>
        <end position="535"/>
    </location>
</feature>
<evidence type="ECO:0000256" key="2">
    <source>
        <dbReference type="ARBA" id="ARBA00022475"/>
    </source>
</evidence>
<dbReference type="AlphaFoldDB" id="A0A2U1TCT6"/>
<dbReference type="GO" id="GO:0005886">
    <property type="term" value="C:plasma membrane"/>
    <property type="evidence" value="ECO:0007669"/>
    <property type="project" value="UniProtKB-SubCell"/>
</dbReference>
<dbReference type="SUPFAM" id="SSF81324">
    <property type="entry name" value="Voltage-gated potassium channels"/>
    <property type="match status" value="1"/>
</dbReference>
<organism evidence="11 12">
    <name type="scientific">Mycetocola zhujimingii</name>
    <dbReference type="NCBI Taxonomy" id="2079792"/>
    <lineage>
        <taxon>Bacteria</taxon>
        <taxon>Bacillati</taxon>
        <taxon>Actinomycetota</taxon>
        <taxon>Actinomycetes</taxon>
        <taxon>Micrococcales</taxon>
        <taxon>Microbacteriaceae</taxon>
        <taxon>Mycetocola</taxon>
    </lineage>
</organism>
<reference evidence="12" key="1">
    <citation type="submission" date="2018-04" db="EMBL/GenBank/DDBJ databases">
        <authorList>
            <person name="Liu S."/>
            <person name="Wang Z."/>
            <person name="Li J."/>
        </authorList>
    </citation>
    <scope>NUCLEOTIDE SEQUENCE [LARGE SCALE GENOMIC DNA]</scope>
    <source>
        <strain evidence="12">622</strain>
    </source>
</reference>
<dbReference type="Pfam" id="PF13515">
    <property type="entry name" value="FUSC_2"/>
    <property type="match status" value="1"/>
</dbReference>
<dbReference type="Gene3D" id="1.10.287.70">
    <property type="match status" value="1"/>
</dbReference>
<sequence length="1192" mass="128067">MPRQDARRRASRGQRPAESFASCARSAESYADRVDALLIGLGFVVLAVTLVDVFLSALNYDEAGFVAGRVARWQWALTRRFTRRMSRRWRPVVLRQVIGLQVMGTVITWIGGTIIGYGLIYLGSMRGKNFTYDGVHGDLFGAMYFSTAQLSTVGTSQLTPNTDFLRILSVIETLTGVVLVSLILTFLLGVYDAISNLRSLSSQFYSAGDGVCDPISSLAPYFPGGTETGLDSHLQSVSDSFSSYTDGVRLHHAAYYFQSGRDTFSLPYSIQMLAGIIGGLRWGLPASNPITAEPTLIPLTDQFDDFATYMHPLLQWTSTDVPETVTAGEFSRQVRAELAKDRPRARRRVQRRDDGDPWVHRFVLVNRDMARLAGIEPLEDIDEAYTRYVEWLPFAYRAQQFSTAVSRDLDYQPIYANPEDEAPEAVLAPAPDEIDRNKGGGGLKGFLSRRVTLIDPGYSRLIGAIRALLSAALAVTVLVVGLPLIGAAPFPAAIFGGMIAMFTGSAAGGGHGIRRLAALIAVIPVLISLGIHAVVPHDPLPQTAALAVLAFVGVAVTRFGPKFRGFGQLAFMTYYFTLILDLQGDEFLLFGGTAIVGVLSSVVLQVIPNKGAHARVVKGGVVALENRLARALDPVIDAVSAARWDPDLMRRTRNELRQTHQMASFLAGQLTGEDPDIGLTAAQASALQIRVHEAELALVNLSSEARQATGAGIPFDVRARLAGAVQLVQKRIAEYPDVPAWVSPAADADQTSDRGLPSDAAPAPDPADSLPSLQSAVHWPRAARRVLGAAYELQHAVDVLHSARAVDLASTPAWADPATQSIPTGETAVEPASTGETAIATTAAAGQPPVSGDTAPIWRRAIQAGVSTAVALFLGSYVSTTHQYWAAMPAYQAIGGTDGETFVKGSQRIVGTVLGAIVGFGIAIAAGPNPAVLVPVLAVSVFAMTYFRGASSPLTSFFMTMMFAQLYEFLGRLNSETIGVRIVETIIGAGIALIVAALILPTRTSDKFARQAVQLTRTVESITMTTLELWKRNRQPSTDDITALSKQESVMTSQLRDLQATAGPLRHGSGAFEPGGIENRLTGFWELLYYTRHFIGSAEQGHRVRAHLTEEQWEQLETATEQNFDALIAAYEGRASGPVHGDIGVDDLGDSDEPRAAEAALRALARANQTVAIMAVDLAPEAANLPPQRQGA</sequence>
<evidence type="ECO:0000256" key="5">
    <source>
        <dbReference type="ARBA" id="ARBA00023136"/>
    </source>
</evidence>
<gene>
    <name evidence="11" type="ORF">DF223_10530</name>
</gene>
<keyword evidence="12" id="KW-1185">Reference proteome</keyword>
<feature type="transmembrane region" description="Helical" evidence="8">
    <location>
        <begin position="492"/>
        <end position="509"/>
    </location>
</feature>
<feature type="transmembrane region" description="Helical" evidence="8">
    <location>
        <begin position="467"/>
        <end position="486"/>
    </location>
</feature>
<evidence type="ECO:0000256" key="4">
    <source>
        <dbReference type="ARBA" id="ARBA00022989"/>
    </source>
</evidence>
<evidence type="ECO:0000259" key="10">
    <source>
        <dbReference type="Pfam" id="PF13515"/>
    </source>
</evidence>
<name>A0A2U1TCT6_9MICO</name>
<keyword evidence="5 8" id="KW-0472">Membrane</keyword>
<comment type="similarity">
    <text evidence="6">Belongs to the YccS/YhfK family.</text>
</comment>
<evidence type="ECO:0000256" key="1">
    <source>
        <dbReference type="ARBA" id="ARBA00004651"/>
    </source>
</evidence>
<dbReference type="Pfam" id="PF07885">
    <property type="entry name" value="Ion_trans_2"/>
    <property type="match status" value="1"/>
</dbReference>
<evidence type="ECO:0000256" key="7">
    <source>
        <dbReference type="SAM" id="MobiDB-lite"/>
    </source>
</evidence>
<dbReference type="PANTHER" id="PTHR30509:SF9">
    <property type="entry name" value="MULTIDRUG RESISTANCE PROTEIN MDTO"/>
    <property type="match status" value="1"/>
</dbReference>
<evidence type="ECO:0000313" key="12">
    <source>
        <dbReference type="Proteomes" id="UP000244962"/>
    </source>
</evidence>
<evidence type="ECO:0000256" key="3">
    <source>
        <dbReference type="ARBA" id="ARBA00022692"/>
    </source>
</evidence>
<proteinExistence type="inferred from homology"/>
<keyword evidence="2" id="KW-1003">Cell membrane</keyword>